<evidence type="ECO:0000256" key="1">
    <source>
        <dbReference type="SAM" id="MobiDB-lite"/>
    </source>
</evidence>
<sequence length="76" mass="8922">MSIIITTPQEFEQFYNHLDAHQTVGIVTIYTPLEQAQLDELKTKLPNTTISYHEPDDEEEEEEHGDCACHRNDRYE</sequence>
<protein>
    <submittedName>
        <fullName evidence="2">Uncharacterized protein</fullName>
    </submittedName>
</protein>
<keyword evidence="3" id="KW-1185">Reference proteome</keyword>
<proteinExistence type="predicted"/>
<name>A0A8H7QXS9_9FUNG</name>
<dbReference type="AlphaFoldDB" id="A0A8H7QXS9"/>
<gene>
    <name evidence="2" type="ORF">INT47_009868</name>
</gene>
<organism evidence="2 3">
    <name type="scientific">Mucor saturninus</name>
    <dbReference type="NCBI Taxonomy" id="64648"/>
    <lineage>
        <taxon>Eukaryota</taxon>
        <taxon>Fungi</taxon>
        <taxon>Fungi incertae sedis</taxon>
        <taxon>Mucoromycota</taxon>
        <taxon>Mucoromycotina</taxon>
        <taxon>Mucoromycetes</taxon>
        <taxon>Mucorales</taxon>
        <taxon>Mucorineae</taxon>
        <taxon>Mucoraceae</taxon>
        <taxon>Mucor</taxon>
    </lineage>
</organism>
<feature type="compositionally biased region" description="Basic and acidic residues" evidence="1">
    <location>
        <begin position="65"/>
        <end position="76"/>
    </location>
</feature>
<evidence type="ECO:0000313" key="2">
    <source>
        <dbReference type="EMBL" id="KAG2200230.1"/>
    </source>
</evidence>
<evidence type="ECO:0000313" key="3">
    <source>
        <dbReference type="Proteomes" id="UP000603453"/>
    </source>
</evidence>
<feature type="region of interest" description="Disordered" evidence="1">
    <location>
        <begin position="47"/>
        <end position="76"/>
    </location>
</feature>
<reference evidence="2" key="1">
    <citation type="submission" date="2020-12" db="EMBL/GenBank/DDBJ databases">
        <title>Metabolic potential, ecology and presence of endohyphal bacteria is reflected in genomic diversity of Mucoromycotina.</title>
        <authorList>
            <person name="Muszewska A."/>
            <person name="Okrasinska A."/>
            <person name="Steczkiewicz K."/>
            <person name="Drgas O."/>
            <person name="Orlowska M."/>
            <person name="Perlinska-Lenart U."/>
            <person name="Aleksandrzak-Piekarczyk T."/>
            <person name="Szatraj K."/>
            <person name="Zielenkiewicz U."/>
            <person name="Pilsyk S."/>
            <person name="Malc E."/>
            <person name="Mieczkowski P."/>
            <person name="Kruszewska J.S."/>
            <person name="Biernat P."/>
            <person name="Pawlowska J."/>
        </authorList>
    </citation>
    <scope>NUCLEOTIDE SEQUENCE</scope>
    <source>
        <strain evidence="2">WA0000017839</strain>
    </source>
</reference>
<comment type="caution">
    <text evidence="2">The sequence shown here is derived from an EMBL/GenBank/DDBJ whole genome shotgun (WGS) entry which is preliminary data.</text>
</comment>
<dbReference type="Proteomes" id="UP000603453">
    <property type="component" value="Unassembled WGS sequence"/>
</dbReference>
<accession>A0A8H7QXS9</accession>
<feature type="compositionally biased region" description="Acidic residues" evidence="1">
    <location>
        <begin position="55"/>
        <end position="64"/>
    </location>
</feature>
<dbReference type="EMBL" id="JAEPRD010000086">
    <property type="protein sequence ID" value="KAG2200230.1"/>
    <property type="molecule type" value="Genomic_DNA"/>
</dbReference>